<reference evidence="3" key="1">
    <citation type="journal article" date="2005" name="Nature">
        <title>The map-based sequence of the rice genome.</title>
        <authorList>
            <consortium name="International rice genome sequencing project (IRGSP)"/>
            <person name="Matsumoto T."/>
            <person name="Wu J."/>
            <person name="Kanamori H."/>
            <person name="Katayose Y."/>
            <person name="Fujisawa M."/>
            <person name="Namiki N."/>
            <person name="Mizuno H."/>
            <person name="Yamamoto K."/>
            <person name="Antonio B.A."/>
            <person name="Baba T."/>
            <person name="Sakata K."/>
            <person name="Nagamura Y."/>
            <person name="Aoki H."/>
            <person name="Arikawa K."/>
            <person name="Arita K."/>
            <person name="Bito T."/>
            <person name="Chiden Y."/>
            <person name="Fujitsuka N."/>
            <person name="Fukunaka R."/>
            <person name="Hamada M."/>
            <person name="Harada C."/>
            <person name="Hayashi A."/>
            <person name="Hijishita S."/>
            <person name="Honda M."/>
            <person name="Hosokawa S."/>
            <person name="Ichikawa Y."/>
            <person name="Idonuma A."/>
            <person name="Iijima M."/>
            <person name="Ikeda M."/>
            <person name="Ikeno M."/>
            <person name="Ito K."/>
            <person name="Ito S."/>
            <person name="Ito T."/>
            <person name="Ito Y."/>
            <person name="Ito Y."/>
            <person name="Iwabuchi A."/>
            <person name="Kamiya K."/>
            <person name="Karasawa W."/>
            <person name="Kurita K."/>
            <person name="Katagiri S."/>
            <person name="Kikuta A."/>
            <person name="Kobayashi H."/>
            <person name="Kobayashi N."/>
            <person name="Machita K."/>
            <person name="Maehara T."/>
            <person name="Masukawa M."/>
            <person name="Mizubayashi T."/>
            <person name="Mukai Y."/>
            <person name="Nagasaki H."/>
            <person name="Nagata Y."/>
            <person name="Naito S."/>
            <person name="Nakashima M."/>
            <person name="Nakama Y."/>
            <person name="Nakamichi Y."/>
            <person name="Nakamura M."/>
            <person name="Meguro A."/>
            <person name="Negishi M."/>
            <person name="Ohta I."/>
            <person name="Ohta T."/>
            <person name="Okamoto M."/>
            <person name="Ono N."/>
            <person name="Saji S."/>
            <person name="Sakaguchi M."/>
            <person name="Sakai K."/>
            <person name="Shibata M."/>
            <person name="Shimokawa T."/>
            <person name="Song J."/>
            <person name="Takazaki Y."/>
            <person name="Terasawa K."/>
            <person name="Tsugane M."/>
            <person name="Tsuji K."/>
            <person name="Ueda S."/>
            <person name="Waki K."/>
            <person name="Yamagata H."/>
            <person name="Yamamoto M."/>
            <person name="Yamamoto S."/>
            <person name="Yamane H."/>
            <person name="Yoshiki S."/>
            <person name="Yoshihara R."/>
            <person name="Yukawa K."/>
            <person name="Zhong H."/>
            <person name="Yano M."/>
            <person name="Yuan Q."/>
            <person name="Ouyang S."/>
            <person name="Liu J."/>
            <person name="Jones K.M."/>
            <person name="Gansberger K."/>
            <person name="Moffat K."/>
            <person name="Hill J."/>
            <person name="Bera J."/>
            <person name="Fadrosh D."/>
            <person name="Jin S."/>
            <person name="Johri S."/>
            <person name="Kim M."/>
            <person name="Overton L."/>
            <person name="Reardon M."/>
            <person name="Tsitrin T."/>
            <person name="Vuong H."/>
            <person name="Weaver B."/>
            <person name="Ciecko A."/>
            <person name="Tallon L."/>
            <person name="Jackson J."/>
            <person name="Pai G."/>
            <person name="Aken S.V."/>
            <person name="Utterback T."/>
            <person name="Reidmuller S."/>
            <person name="Feldblyum T."/>
            <person name="Hsiao J."/>
            <person name="Zismann V."/>
            <person name="Iobst S."/>
            <person name="de Vazeille A.R."/>
            <person name="Buell C.R."/>
            <person name="Ying K."/>
            <person name="Li Y."/>
            <person name="Lu T."/>
            <person name="Huang Y."/>
            <person name="Zhao Q."/>
            <person name="Feng Q."/>
            <person name="Zhang L."/>
            <person name="Zhu J."/>
            <person name="Weng Q."/>
            <person name="Mu J."/>
            <person name="Lu Y."/>
            <person name="Fan D."/>
            <person name="Liu Y."/>
            <person name="Guan J."/>
            <person name="Zhang Y."/>
            <person name="Yu S."/>
            <person name="Liu X."/>
            <person name="Zhang Y."/>
            <person name="Hong G."/>
            <person name="Han B."/>
            <person name="Choisne N."/>
            <person name="Demange N."/>
            <person name="Orjeda G."/>
            <person name="Samain S."/>
            <person name="Cattolico L."/>
            <person name="Pelletier E."/>
            <person name="Couloux A."/>
            <person name="Segurens B."/>
            <person name="Wincker P."/>
            <person name="D'Hont A."/>
            <person name="Scarpelli C."/>
            <person name="Weissenbach J."/>
            <person name="Salanoubat M."/>
            <person name="Quetier F."/>
            <person name="Yu Y."/>
            <person name="Kim H.R."/>
            <person name="Rambo T."/>
            <person name="Currie J."/>
            <person name="Collura K."/>
            <person name="Luo M."/>
            <person name="Yang T."/>
            <person name="Ammiraju J.S.S."/>
            <person name="Engler F."/>
            <person name="Soderlund C."/>
            <person name="Wing R.A."/>
            <person name="Palmer L.E."/>
            <person name="de la Bastide M."/>
            <person name="Spiegel L."/>
            <person name="Nascimento L."/>
            <person name="Zutavern T."/>
            <person name="O'Shaughnessy A."/>
            <person name="Dike S."/>
            <person name="Dedhia N."/>
            <person name="Preston R."/>
            <person name="Balija V."/>
            <person name="McCombie W.R."/>
            <person name="Chow T."/>
            <person name="Chen H."/>
            <person name="Chung M."/>
            <person name="Chen C."/>
            <person name="Shaw J."/>
            <person name="Wu H."/>
            <person name="Hsiao K."/>
            <person name="Chao Y."/>
            <person name="Chu M."/>
            <person name="Cheng C."/>
            <person name="Hour A."/>
            <person name="Lee P."/>
            <person name="Lin S."/>
            <person name="Lin Y."/>
            <person name="Liou J."/>
            <person name="Liu S."/>
            <person name="Hsing Y."/>
            <person name="Raghuvanshi S."/>
            <person name="Mohanty A."/>
            <person name="Bharti A.K."/>
            <person name="Gaur A."/>
            <person name="Gupta V."/>
            <person name="Kumar D."/>
            <person name="Ravi V."/>
            <person name="Vij S."/>
            <person name="Kapur A."/>
            <person name="Khurana P."/>
            <person name="Khurana P."/>
            <person name="Khurana J.P."/>
            <person name="Tyagi A.K."/>
            <person name="Gaikwad K."/>
            <person name="Singh A."/>
            <person name="Dalal V."/>
            <person name="Srivastava S."/>
            <person name="Dixit A."/>
            <person name="Pal A.K."/>
            <person name="Ghazi I.A."/>
            <person name="Yadav M."/>
            <person name="Pandit A."/>
            <person name="Bhargava A."/>
            <person name="Sureshbabu K."/>
            <person name="Batra K."/>
            <person name="Sharma T.R."/>
            <person name="Mohapatra T."/>
            <person name="Singh N.K."/>
            <person name="Messing J."/>
            <person name="Nelson A.B."/>
            <person name="Fuks G."/>
            <person name="Kavchok S."/>
            <person name="Keizer G."/>
            <person name="Linton E."/>
            <person name="Llaca V."/>
            <person name="Song R."/>
            <person name="Tanyolac B."/>
            <person name="Young S."/>
            <person name="Ho-Il K."/>
            <person name="Hahn J.H."/>
            <person name="Sangsakoo G."/>
            <person name="Vanavichit A."/>
            <person name="de Mattos Luiz.A.T."/>
            <person name="Zimmer P.D."/>
            <person name="Malone G."/>
            <person name="Dellagostin O."/>
            <person name="de Oliveira A.C."/>
            <person name="Bevan M."/>
            <person name="Bancroft I."/>
            <person name="Minx P."/>
            <person name="Cordum H."/>
            <person name="Wilson R."/>
            <person name="Cheng Z."/>
            <person name="Jin W."/>
            <person name="Jiang J."/>
            <person name="Leong S.A."/>
            <person name="Iwama H."/>
            <person name="Gojobori T."/>
            <person name="Itoh T."/>
            <person name="Niimura Y."/>
            <person name="Fujii Y."/>
            <person name="Habara T."/>
            <person name="Sakai H."/>
            <person name="Sato Y."/>
            <person name="Wilson G."/>
            <person name="Kumar K."/>
            <person name="McCouch S."/>
            <person name="Juretic N."/>
            <person name="Hoen D."/>
            <person name="Wright S."/>
            <person name="Bruskiewich R."/>
            <person name="Bureau T."/>
            <person name="Miyao A."/>
            <person name="Hirochika H."/>
            <person name="Nishikawa T."/>
            <person name="Kadowaki K."/>
            <person name="Sugiura M."/>
            <person name="Burr B."/>
            <person name="Sasaki T."/>
        </authorList>
    </citation>
    <scope>NUCLEOTIDE SEQUENCE [LARGE SCALE GENOMIC DNA]</scope>
    <source>
        <strain evidence="3">cv. Nipponbare</strain>
    </source>
</reference>
<dbReference type="AlphaFoldDB" id="A0A0P0WBL5"/>
<accession>A0A0P0WBL5</accession>
<reference evidence="2 3" key="2">
    <citation type="journal article" date="2013" name="Plant Cell Physiol.">
        <title>Rice Annotation Project Database (RAP-DB): an integrative and interactive database for rice genomics.</title>
        <authorList>
            <person name="Sakai H."/>
            <person name="Lee S.S."/>
            <person name="Tanaka T."/>
            <person name="Numa H."/>
            <person name="Kim J."/>
            <person name="Kawahara Y."/>
            <person name="Wakimoto H."/>
            <person name="Yang C.C."/>
            <person name="Iwamoto M."/>
            <person name="Abe T."/>
            <person name="Yamada Y."/>
            <person name="Muto A."/>
            <person name="Inokuchi H."/>
            <person name="Ikemura T."/>
            <person name="Matsumoto T."/>
            <person name="Sasaki T."/>
            <person name="Itoh T."/>
        </authorList>
    </citation>
    <scope>NUCLEOTIDE SEQUENCE [LARGE SCALE GENOMIC DNA]</scope>
    <source>
        <strain evidence="3">cv. Nipponbare</strain>
    </source>
</reference>
<keyword evidence="3" id="KW-1185">Reference proteome</keyword>
<dbReference type="PaxDb" id="39947-A0A0P0WBL5"/>
<feature type="compositionally biased region" description="Pro residues" evidence="1">
    <location>
        <begin position="192"/>
        <end position="202"/>
    </location>
</feature>
<feature type="compositionally biased region" description="Polar residues" evidence="1">
    <location>
        <begin position="1"/>
        <end position="12"/>
    </location>
</feature>
<protein>
    <submittedName>
        <fullName evidence="2">Os04g0476650 protein</fullName>
    </submittedName>
</protein>
<reference evidence="2 3" key="3">
    <citation type="journal article" date="2013" name="Rice">
        <title>Improvement of the Oryza sativa Nipponbare reference genome using next generation sequence and optical map data.</title>
        <authorList>
            <person name="Kawahara Y."/>
            <person name="de la Bastide M."/>
            <person name="Hamilton J.P."/>
            <person name="Kanamori H."/>
            <person name="McCombie W.R."/>
            <person name="Ouyang S."/>
            <person name="Schwartz D.C."/>
            <person name="Tanaka T."/>
            <person name="Wu J."/>
            <person name="Zhou S."/>
            <person name="Childs K.L."/>
            <person name="Davidson R.M."/>
            <person name="Lin H."/>
            <person name="Quesada-Ocampo L."/>
            <person name="Vaillancourt B."/>
            <person name="Sakai H."/>
            <person name="Lee S.S."/>
            <person name="Kim J."/>
            <person name="Numa H."/>
            <person name="Itoh T."/>
            <person name="Buell C.R."/>
            <person name="Matsumoto T."/>
        </authorList>
    </citation>
    <scope>NUCLEOTIDE SEQUENCE [LARGE SCALE GENOMIC DNA]</scope>
    <source>
        <strain evidence="3">cv. Nipponbare</strain>
    </source>
</reference>
<name>A0A0P0WBL5_ORYSJ</name>
<proteinExistence type="predicted"/>
<evidence type="ECO:0000256" key="1">
    <source>
        <dbReference type="SAM" id="MobiDB-lite"/>
    </source>
</evidence>
<dbReference type="EMBL" id="AP014960">
    <property type="protein sequence ID" value="BAS89696.1"/>
    <property type="molecule type" value="Genomic_DNA"/>
</dbReference>
<evidence type="ECO:0000313" key="2">
    <source>
        <dbReference type="EMBL" id="BAS89696.1"/>
    </source>
</evidence>
<dbReference type="Proteomes" id="UP000059680">
    <property type="component" value="Chromosome 4"/>
</dbReference>
<feature type="compositionally biased region" description="Low complexity" evidence="1">
    <location>
        <begin position="203"/>
        <end position="235"/>
    </location>
</feature>
<dbReference type="InParanoid" id="A0A0P0WBL5"/>
<organism evidence="2 3">
    <name type="scientific">Oryza sativa subsp. japonica</name>
    <name type="common">Rice</name>
    <dbReference type="NCBI Taxonomy" id="39947"/>
    <lineage>
        <taxon>Eukaryota</taxon>
        <taxon>Viridiplantae</taxon>
        <taxon>Streptophyta</taxon>
        <taxon>Embryophyta</taxon>
        <taxon>Tracheophyta</taxon>
        <taxon>Spermatophyta</taxon>
        <taxon>Magnoliopsida</taxon>
        <taxon>Liliopsida</taxon>
        <taxon>Poales</taxon>
        <taxon>Poaceae</taxon>
        <taxon>BOP clade</taxon>
        <taxon>Oryzoideae</taxon>
        <taxon>Oryzeae</taxon>
        <taxon>Oryzinae</taxon>
        <taxon>Oryza</taxon>
        <taxon>Oryza sativa</taxon>
    </lineage>
</organism>
<gene>
    <name evidence="2" type="ordered locus">Os04g0476650</name>
    <name evidence="2" type="ORF">OSNPB_040476650</name>
</gene>
<evidence type="ECO:0000313" key="3">
    <source>
        <dbReference type="Proteomes" id="UP000059680"/>
    </source>
</evidence>
<sequence>MHTSGMYTWKSIQTERHHHDSPHERCGTAVARSTAPGSRMHPRSADDDLVYPTRSHAHVQYGIARSTNSWPPPTTSCRLDTRKNHRNSAGWSRARTHSSVRARHLYTFLGSCVLLEDIVYTVVGIHLRIPICFVLFWRYYYATAKAKADTVQSCTLLLCRDLLRCGLAGRKRKNSRLLQLLASPTRPGRSPWRPPRAPPSPCAPASRRCSSRSSSGTCSSSPTRSPPVSRTGSRCSPPPPTTRPPRSICCASNATAL</sequence>
<feature type="region of interest" description="Disordered" evidence="1">
    <location>
        <begin position="1"/>
        <end position="45"/>
    </location>
</feature>
<feature type="compositionally biased region" description="Basic and acidic residues" evidence="1">
    <location>
        <begin position="13"/>
        <end position="26"/>
    </location>
</feature>
<feature type="region of interest" description="Disordered" evidence="1">
    <location>
        <begin position="179"/>
        <end position="247"/>
    </location>
</feature>
<dbReference type="Gramene" id="Os04t0476650-01">
    <property type="protein sequence ID" value="Os04t0476650-01"/>
    <property type="gene ID" value="Os04g0476650"/>
</dbReference>